<dbReference type="InterPro" id="IPR012000">
    <property type="entry name" value="Thiamin_PyroP_enz_cen_dom"/>
</dbReference>
<dbReference type="CDD" id="cd00568">
    <property type="entry name" value="TPP_enzymes"/>
    <property type="match status" value="1"/>
</dbReference>
<protein>
    <submittedName>
        <fullName evidence="8">Thiamine pyrophosphate-binding protein</fullName>
    </submittedName>
</protein>
<evidence type="ECO:0000259" key="7">
    <source>
        <dbReference type="Pfam" id="PF02776"/>
    </source>
</evidence>
<evidence type="ECO:0000259" key="5">
    <source>
        <dbReference type="Pfam" id="PF00205"/>
    </source>
</evidence>
<dbReference type="Proteomes" id="UP001589788">
    <property type="component" value="Unassembled WGS sequence"/>
</dbReference>
<dbReference type="Gene3D" id="3.40.50.970">
    <property type="match status" value="2"/>
</dbReference>
<sequence>MANLPATEHPGRPERRVREALADAFVAEGLTTVFGLMGDGTKRWMLDMAARGARVVQVRHEGAGCAMADGAARATGQPALCAVTYGPGVSQLSTALLVAAKHRTPLVVFAADVPTHQRDRKGQLDVSTRQLLEAAHTEVHEVLPGQDPVDLVRRAVGRARCHGRPVAVLAAPEVQELLAPPPTGPRRPPIDRPVAVPHPEVLTETARRLTSASRPVLLAGAGAARAGAGHVLAALADRLGARLATSFGAKGLFDPHPANLGLAGGFALPATKEALACADLLLAVGASLNDHTTDRGQAFPRARVLLVDQRPDAALEATVPLDAFLLGDARLVTEQLLAALPDRPPPAAPWRSGVAVVDASGDLRRDALRRAPLAVEPHRLDPRVLMLALDEALPEDALVVVGGGHHMGFAAQYLTNRSGRRRFLMAFDFMTTGQAVPTAIGAALARPERPVVAIEGDASFLMHVQELETAARVGARLLVVVVDDQALGAEVHALEAEGLDPSLALVPTPDLARLAEALGGRGRRVDHLTQVASLPGWFDPTHSPPVPHVVDCLVSRRVVGPG</sequence>
<dbReference type="Pfam" id="PF00205">
    <property type="entry name" value="TPP_enzyme_M"/>
    <property type="match status" value="1"/>
</dbReference>
<proteinExistence type="inferred from homology"/>
<comment type="similarity">
    <text evidence="2 4">Belongs to the TPP enzyme family.</text>
</comment>
<evidence type="ECO:0000313" key="8">
    <source>
        <dbReference type="EMBL" id="MFC0081074.1"/>
    </source>
</evidence>
<evidence type="ECO:0000256" key="3">
    <source>
        <dbReference type="ARBA" id="ARBA00023052"/>
    </source>
</evidence>
<comment type="cofactor">
    <cofactor evidence="1">
        <name>thiamine diphosphate</name>
        <dbReference type="ChEBI" id="CHEBI:58937"/>
    </cofactor>
</comment>
<dbReference type="CDD" id="cd07035">
    <property type="entry name" value="TPP_PYR_POX_like"/>
    <property type="match status" value="1"/>
</dbReference>
<dbReference type="InterPro" id="IPR029061">
    <property type="entry name" value="THDP-binding"/>
</dbReference>
<comment type="caution">
    <text evidence="8">The sequence shown here is derived from an EMBL/GenBank/DDBJ whole genome shotgun (WGS) entry which is preliminary data.</text>
</comment>
<evidence type="ECO:0000256" key="1">
    <source>
        <dbReference type="ARBA" id="ARBA00001964"/>
    </source>
</evidence>
<evidence type="ECO:0000313" key="9">
    <source>
        <dbReference type="Proteomes" id="UP001589788"/>
    </source>
</evidence>
<dbReference type="PANTHER" id="PTHR18968:SF13">
    <property type="entry name" value="ACETOLACTATE SYNTHASE CATALYTIC SUBUNIT, MITOCHONDRIAL"/>
    <property type="match status" value="1"/>
</dbReference>
<dbReference type="SUPFAM" id="SSF52467">
    <property type="entry name" value="DHS-like NAD/FAD-binding domain"/>
    <property type="match status" value="1"/>
</dbReference>
<dbReference type="InterPro" id="IPR012001">
    <property type="entry name" value="Thiamin_PyroP_enz_TPP-bd_dom"/>
</dbReference>
<organism evidence="8 9">
    <name type="scientific">Aciditerrimonas ferrireducens</name>
    <dbReference type="NCBI Taxonomy" id="667306"/>
    <lineage>
        <taxon>Bacteria</taxon>
        <taxon>Bacillati</taxon>
        <taxon>Actinomycetota</taxon>
        <taxon>Acidimicrobiia</taxon>
        <taxon>Acidimicrobiales</taxon>
        <taxon>Acidimicrobiaceae</taxon>
        <taxon>Aciditerrimonas</taxon>
    </lineage>
</organism>
<reference evidence="8 9" key="1">
    <citation type="submission" date="2024-09" db="EMBL/GenBank/DDBJ databases">
        <authorList>
            <person name="Sun Q."/>
            <person name="Mori K."/>
        </authorList>
    </citation>
    <scope>NUCLEOTIDE SEQUENCE [LARGE SCALE GENOMIC DNA]</scope>
    <source>
        <strain evidence="8 9">JCM 15389</strain>
    </source>
</reference>
<dbReference type="InterPro" id="IPR000399">
    <property type="entry name" value="TPP-bd_CS"/>
</dbReference>
<feature type="domain" description="Thiamine pyrophosphate enzyme N-terminal TPP-binding" evidence="7">
    <location>
        <begin position="16"/>
        <end position="123"/>
    </location>
</feature>
<dbReference type="PANTHER" id="PTHR18968">
    <property type="entry name" value="THIAMINE PYROPHOSPHATE ENZYMES"/>
    <property type="match status" value="1"/>
</dbReference>
<dbReference type="Pfam" id="PF02775">
    <property type="entry name" value="TPP_enzyme_C"/>
    <property type="match status" value="1"/>
</dbReference>
<evidence type="ECO:0000259" key="6">
    <source>
        <dbReference type="Pfam" id="PF02775"/>
    </source>
</evidence>
<dbReference type="Pfam" id="PF02776">
    <property type="entry name" value="TPP_enzyme_N"/>
    <property type="match status" value="1"/>
</dbReference>
<dbReference type="InterPro" id="IPR011766">
    <property type="entry name" value="TPP_enzyme_TPP-bd"/>
</dbReference>
<dbReference type="EMBL" id="JBHLYQ010000014">
    <property type="protein sequence ID" value="MFC0081074.1"/>
    <property type="molecule type" value="Genomic_DNA"/>
</dbReference>
<evidence type="ECO:0000256" key="4">
    <source>
        <dbReference type="RuleBase" id="RU362132"/>
    </source>
</evidence>
<dbReference type="InterPro" id="IPR045229">
    <property type="entry name" value="TPP_enz"/>
</dbReference>
<keyword evidence="9" id="KW-1185">Reference proteome</keyword>
<dbReference type="PROSITE" id="PS00187">
    <property type="entry name" value="TPP_ENZYMES"/>
    <property type="match status" value="1"/>
</dbReference>
<keyword evidence="3 4" id="KW-0786">Thiamine pyrophosphate</keyword>
<dbReference type="SUPFAM" id="SSF52518">
    <property type="entry name" value="Thiamin diphosphate-binding fold (THDP-binding)"/>
    <property type="match status" value="2"/>
</dbReference>
<accession>A0ABV6C449</accession>
<feature type="domain" description="Thiamine pyrophosphate enzyme TPP-binding" evidence="6">
    <location>
        <begin position="403"/>
        <end position="531"/>
    </location>
</feature>
<gene>
    <name evidence="8" type="ORF">ACFFRE_02730</name>
</gene>
<evidence type="ECO:0000256" key="2">
    <source>
        <dbReference type="ARBA" id="ARBA00007812"/>
    </source>
</evidence>
<name>A0ABV6C449_9ACTN</name>
<dbReference type="RefSeq" id="WP_377787965.1">
    <property type="nucleotide sequence ID" value="NZ_JBHLYQ010000014.1"/>
</dbReference>
<feature type="domain" description="Thiamine pyrophosphate enzyme central" evidence="5">
    <location>
        <begin position="203"/>
        <end position="336"/>
    </location>
</feature>
<dbReference type="InterPro" id="IPR029035">
    <property type="entry name" value="DHS-like_NAD/FAD-binding_dom"/>
</dbReference>
<dbReference type="Gene3D" id="3.40.50.1220">
    <property type="entry name" value="TPP-binding domain"/>
    <property type="match status" value="1"/>
</dbReference>